<dbReference type="Proteomes" id="UP000277864">
    <property type="component" value="Unassembled WGS sequence"/>
</dbReference>
<dbReference type="EMBL" id="PXZH01000001">
    <property type="protein sequence ID" value="RST90171.1"/>
    <property type="molecule type" value="Genomic_DNA"/>
</dbReference>
<sequence>MKKVVSLLVLFVSVIMMTGCSNKMAKVDIQYQDYQISLSEAITQYQQATNQQELTQISFEPSELADKKNDWYKYYGYYFFNQDDKFVVDANTGETLTGTKEVTNQSTEVFGLAELTHVKEPKEAMKEAMKGSRSSRVMGWTLKKSKGKFVYTVAIKTLTSAKEVEVAG</sequence>
<protein>
    <recommendedName>
        <fullName evidence="4">PepSY domain-containing protein</fullName>
    </recommendedName>
</protein>
<dbReference type="AlphaFoldDB" id="A0A3R9YL37"/>
<organism evidence="2 3">
    <name type="scientific">Vagococcus humatus</name>
    <dbReference type="NCBI Taxonomy" id="1889241"/>
    <lineage>
        <taxon>Bacteria</taxon>
        <taxon>Bacillati</taxon>
        <taxon>Bacillota</taxon>
        <taxon>Bacilli</taxon>
        <taxon>Lactobacillales</taxon>
        <taxon>Enterococcaceae</taxon>
        <taxon>Vagococcus</taxon>
    </lineage>
</organism>
<feature type="signal peptide" evidence="1">
    <location>
        <begin position="1"/>
        <end position="25"/>
    </location>
</feature>
<gene>
    <name evidence="2" type="ORF">C7P63_03590</name>
</gene>
<dbReference type="OrthoDB" id="2195001at2"/>
<dbReference type="RefSeq" id="WP_125942784.1">
    <property type="nucleotide sequence ID" value="NZ_PXZH01000001.1"/>
</dbReference>
<keyword evidence="3" id="KW-1185">Reference proteome</keyword>
<evidence type="ECO:0000256" key="1">
    <source>
        <dbReference type="SAM" id="SignalP"/>
    </source>
</evidence>
<name>A0A3R9YL37_9ENTE</name>
<feature type="chain" id="PRO_5018636402" description="PepSY domain-containing protein" evidence="1">
    <location>
        <begin position="26"/>
        <end position="168"/>
    </location>
</feature>
<dbReference type="PROSITE" id="PS51257">
    <property type="entry name" value="PROKAR_LIPOPROTEIN"/>
    <property type="match status" value="1"/>
</dbReference>
<dbReference type="Gene3D" id="3.10.450.40">
    <property type="match status" value="1"/>
</dbReference>
<keyword evidence="1" id="KW-0732">Signal</keyword>
<proteinExistence type="predicted"/>
<accession>A0A3R9YL37</accession>
<evidence type="ECO:0008006" key="4">
    <source>
        <dbReference type="Google" id="ProtNLM"/>
    </source>
</evidence>
<evidence type="ECO:0000313" key="3">
    <source>
        <dbReference type="Proteomes" id="UP000277864"/>
    </source>
</evidence>
<comment type="caution">
    <text evidence="2">The sequence shown here is derived from an EMBL/GenBank/DDBJ whole genome shotgun (WGS) entry which is preliminary data.</text>
</comment>
<reference evidence="2 3" key="1">
    <citation type="submission" date="2018-03" db="EMBL/GenBank/DDBJ databases">
        <authorList>
            <person name="Gulvik C.A."/>
        </authorList>
    </citation>
    <scope>NUCLEOTIDE SEQUENCE [LARGE SCALE GENOMIC DNA]</scope>
    <source>
        <strain evidence="2 3">JCM 31581</strain>
    </source>
</reference>
<evidence type="ECO:0000313" key="2">
    <source>
        <dbReference type="EMBL" id="RST90171.1"/>
    </source>
</evidence>